<dbReference type="EMBL" id="CP001778">
    <property type="protein sequence ID" value="ADD42670.1"/>
    <property type="molecule type" value="Genomic_DNA"/>
</dbReference>
<feature type="binding site" evidence="6">
    <location>
        <position position="141"/>
    </location>
    <ligand>
        <name>NADP(+)</name>
        <dbReference type="ChEBI" id="CHEBI:58349"/>
    </ligand>
</feature>
<dbReference type="RefSeq" id="WP_013018241.1">
    <property type="nucleotide sequence ID" value="NC_013947.1"/>
</dbReference>
<dbReference type="HOGENOM" id="CLU_013524_5_0_11"/>
<evidence type="ECO:0000256" key="2">
    <source>
        <dbReference type="ARBA" id="ARBA00022526"/>
    </source>
</evidence>
<gene>
    <name evidence="6" type="primary">zwf</name>
    <name evidence="9" type="ordered locus">Snas_2996</name>
</gene>
<dbReference type="GO" id="GO:0005829">
    <property type="term" value="C:cytosol"/>
    <property type="evidence" value="ECO:0007669"/>
    <property type="project" value="TreeGrafter"/>
</dbReference>
<dbReference type="NCBIfam" id="TIGR00871">
    <property type="entry name" value="zwf"/>
    <property type="match status" value="1"/>
</dbReference>
<evidence type="ECO:0000256" key="1">
    <source>
        <dbReference type="ARBA" id="ARBA00004937"/>
    </source>
</evidence>
<dbReference type="KEGG" id="sna:Snas_2996"/>
<feature type="domain" description="Glucose-6-phosphate dehydrogenase NAD-binding" evidence="7">
    <location>
        <begin position="12"/>
        <end position="178"/>
    </location>
</feature>
<feature type="binding site" evidence="6">
    <location>
        <position position="209"/>
    </location>
    <ligand>
        <name>substrate</name>
    </ligand>
</feature>
<dbReference type="GO" id="GO:0006006">
    <property type="term" value="P:glucose metabolic process"/>
    <property type="evidence" value="ECO:0007669"/>
    <property type="project" value="UniProtKB-KW"/>
</dbReference>
<dbReference type="GO" id="GO:0009051">
    <property type="term" value="P:pentose-phosphate shunt, oxidative branch"/>
    <property type="evidence" value="ECO:0007669"/>
    <property type="project" value="TreeGrafter"/>
</dbReference>
<dbReference type="InterPro" id="IPR001282">
    <property type="entry name" value="G6P_DH"/>
</dbReference>
<comment type="catalytic activity">
    <reaction evidence="6">
        <text>D-glucose 6-phosphate + NADP(+) = 6-phospho-D-glucono-1,5-lactone + NADPH + H(+)</text>
        <dbReference type="Rhea" id="RHEA:15841"/>
        <dbReference type="ChEBI" id="CHEBI:15378"/>
        <dbReference type="ChEBI" id="CHEBI:57783"/>
        <dbReference type="ChEBI" id="CHEBI:57955"/>
        <dbReference type="ChEBI" id="CHEBI:58349"/>
        <dbReference type="ChEBI" id="CHEBI:61548"/>
        <dbReference type="EC" id="1.1.1.49"/>
    </reaction>
</comment>
<dbReference type="HAMAP" id="MF_00966">
    <property type="entry name" value="G6PD"/>
    <property type="match status" value="1"/>
</dbReference>
<evidence type="ECO:0000256" key="3">
    <source>
        <dbReference type="ARBA" id="ARBA00022857"/>
    </source>
</evidence>
<evidence type="ECO:0000259" key="8">
    <source>
        <dbReference type="Pfam" id="PF02781"/>
    </source>
</evidence>
<dbReference type="SUPFAM" id="SSF51735">
    <property type="entry name" value="NAD(P)-binding Rossmann-fold domains"/>
    <property type="match status" value="1"/>
</dbReference>
<dbReference type="Pfam" id="PF00479">
    <property type="entry name" value="G6PD_N"/>
    <property type="match status" value="1"/>
</dbReference>
<keyword evidence="4 6" id="KW-0560">Oxidoreductase</keyword>
<dbReference type="SUPFAM" id="SSF55347">
    <property type="entry name" value="Glyceraldehyde-3-phosphate dehydrogenase-like, C-terminal domain"/>
    <property type="match status" value="1"/>
</dbReference>
<keyword evidence="5 6" id="KW-0119">Carbohydrate metabolism</keyword>
<dbReference type="GO" id="GO:0050661">
    <property type="term" value="F:NADP binding"/>
    <property type="evidence" value="ECO:0007669"/>
    <property type="project" value="UniProtKB-UniRule"/>
</dbReference>
<evidence type="ECO:0000313" key="9">
    <source>
        <dbReference type="EMBL" id="ADD42670.1"/>
    </source>
</evidence>
<keyword evidence="10" id="KW-1185">Reference proteome</keyword>
<dbReference type="GO" id="GO:0004345">
    <property type="term" value="F:glucose-6-phosphate dehydrogenase activity"/>
    <property type="evidence" value="ECO:0007669"/>
    <property type="project" value="UniProtKB-UniRule"/>
</dbReference>
<dbReference type="UniPathway" id="UPA00115">
    <property type="reaction ID" value="UER00408"/>
</dbReference>
<dbReference type="PRINTS" id="PR00079">
    <property type="entry name" value="G6PDHDRGNASE"/>
</dbReference>
<dbReference type="EC" id="1.1.1.49" evidence="6"/>
<comment type="similarity">
    <text evidence="6">Belongs to the glucose-6-phosphate dehydrogenase family.</text>
</comment>
<feature type="active site" description="Proton acceptor" evidence="6">
    <location>
        <position position="233"/>
    </location>
</feature>
<feature type="binding site" evidence="6">
    <location>
        <position position="228"/>
    </location>
    <ligand>
        <name>substrate</name>
    </ligand>
</feature>
<dbReference type="Gene3D" id="3.40.50.720">
    <property type="entry name" value="NAD(P)-binding Rossmann-like Domain"/>
    <property type="match status" value="1"/>
</dbReference>
<evidence type="ECO:0000256" key="5">
    <source>
        <dbReference type="ARBA" id="ARBA00023277"/>
    </source>
</evidence>
<evidence type="ECO:0000256" key="4">
    <source>
        <dbReference type="ARBA" id="ARBA00023002"/>
    </source>
</evidence>
<accession>D3Q9I8</accession>
<proteinExistence type="inferred from homology"/>
<feature type="binding site" evidence="6">
    <location>
        <position position="319"/>
    </location>
    <ligand>
        <name>substrate</name>
    </ligand>
</feature>
<comment type="caution">
    <text evidence="6">Lacks conserved residue(s) required for the propagation of feature annotation.</text>
</comment>
<evidence type="ECO:0000313" key="10">
    <source>
        <dbReference type="Proteomes" id="UP000000844"/>
    </source>
</evidence>
<keyword evidence="2 6" id="KW-0313">Glucose metabolism</keyword>
<dbReference type="Proteomes" id="UP000000844">
    <property type="component" value="Chromosome"/>
</dbReference>
<organism evidence="9 10">
    <name type="scientific">Stackebrandtia nassauensis (strain DSM 44728 / CIP 108903 / NRRL B-16338 / NBRC 102104 / LLR-40K-21)</name>
    <dbReference type="NCBI Taxonomy" id="446470"/>
    <lineage>
        <taxon>Bacteria</taxon>
        <taxon>Bacillati</taxon>
        <taxon>Actinomycetota</taxon>
        <taxon>Actinomycetes</taxon>
        <taxon>Glycomycetales</taxon>
        <taxon>Glycomycetaceae</taxon>
        <taxon>Stackebrandtia</taxon>
    </lineage>
</organism>
<dbReference type="PANTHER" id="PTHR23429">
    <property type="entry name" value="GLUCOSE-6-PHOSPHATE 1-DEHYDROGENASE G6PD"/>
    <property type="match status" value="1"/>
</dbReference>
<dbReference type="Gene3D" id="3.30.360.10">
    <property type="entry name" value="Dihydrodipicolinate Reductase, domain 2"/>
    <property type="match status" value="1"/>
</dbReference>
<feature type="binding site" evidence="6">
    <location>
        <position position="47"/>
    </location>
    <ligand>
        <name>NADP(+)</name>
        <dbReference type="ChEBI" id="CHEBI:58349"/>
    </ligand>
</feature>
<evidence type="ECO:0000259" key="7">
    <source>
        <dbReference type="Pfam" id="PF00479"/>
    </source>
</evidence>
<sequence length="466" mass="51650">MTATVPRADALVLFGITGDLAKKMLFPALYHLAKRGRLDIPVVGVAAADWDDAALREHAYAAVVASVKRVNKAVFEKLASQLSLVTGDFKDPGTFDRLRDEVKGLGYLTHYLAIPPSLFTTVAQSLATVGLNQNSRLVVEKPFGHDLDSAKRLDVELARYFDEEHLLRVDHFLGSEPVEGLKVSRFANTLFATTLHRTCVDNVQISLAEDFDVADRGSFYDAVGCVRDVFQNHLLQVLSFLTMEPPSTPDAKVEKLEKWRVLHAARTIEPADTVRGQYHGYLDVDGVKPDSNTETFVAVKLWIDNWRWSGVPFYIRSGKCLALSATEIVVEMRRPPIDLYPALNGATPPNLIRFRLEPEAGLSIDVMVKKPEDGEDARPVPVDVDFAKALGREELPYENILDGAITGDREYFTSFPVVEECWRIVSRIIDTTDTPIRYVKGTWGPAAAELMPGPDGWHDIGSMGAS</sequence>
<comment type="pathway">
    <text evidence="1 6">Carbohydrate degradation; pentose phosphate pathway; D-ribulose 5-phosphate from D-glucose 6-phosphate (oxidative stage): step 1/3.</text>
</comment>
<keyword evidence="3 6" id="KW-0521">NADP</keyword>
<name>D3Q9I8_STANL</name>
<comment type="function">
    <text evidence="6">Catalyzes the oxidation of glucose 6-phosphate to 6-phosphogluconolactone.</text>
</comment>
<reference evidence="9 10" key="1">
    <citation type="journal article" date="2009" name="Stand. Genomic Sci.">
        <title>Complete genome sequence of Stackebrandtia nassauensis type strain (LLR-40K-21).</title>
        <authorList>
            <person name="Munk C."/>
            <person name="Lapidus A."/>
            <person name="Copeland A."/>
            <person name="Jando M."/>
            <person name="Mayilraj S."/>
            <person name="Glavina Del Rio T."/>
            <person name="Nolan M."/>
            <person name="Chen F."/>
            <person name="Lucas S."/>
            <person name="Tice H."/>
            <person name="Cheng J.F."/>
            <person name="Han C."/>
            <person name="Detter J.C."/>
            <person name="Bruce D."/>
            <person name="Goodwin L."/>
            <person name="Chain P."/>
            <person name="Pitluck S."/>
            <person name="Goker M."/>
            <person name="Ovchinikova G."/>
            <person name="Pati A."/>
            <person name="Ivanova N."/>
            <person name="Mavromatis K."/>
            <person name="Chen A."/>
            <person name="Palaniappan K."/>
            <person name="Land M."/>
            <person name="Hauser L."/>
            <person name="Chang Y.J."/>
            <person name="Jeffries C.D."/>
            <person name="Bristow J."/>
            <person name="Eisen J.A."/>
            <person name="Markowitz V."/>
            <person name="Hugenholtz P."/>
            <person name="Kyrpides N.C."/>
            <person name="Klenk H.P."/>
        </authorList>
    </citation>
    <scope>NUCLEOTIDE SEQUENCE [LARGE SCALE GENOMIC DNA]</scope>
    <source>
        <strain evidence="10">DSM 44728 / CIP 108903 / NRRL B-16338 / NBRC 102104 / LLR-40K-21</strain>
    </source>
</reference>
<dbReference type="AlphaFoldDB" id="D3Q9I8"/>
<feature type="binding site" evidence="6">
    <location>
        <position position="171"/>
    </location>
    <ligand>
        <name>substrate</name>
    </ligand>
</feature>
<dbReference type="eggNOG" id="COG0364">
    <property type="taxonomic scope" value="Bacteria"/>
</dbReference>
<feature type="domain" description="Glucose-6-phosphate dehydrogenase C-terminal" evidence="8">
    <location>
        <begin position="183"/>
        <end position="452"/>
    </location>
</feature>
<dbReference type="InterPro" id="IPR036291">
    <property type="entry name" value="NAD(P)-bd_dom_sf"/>
</dbReference>
<dbReference type="InterPro" id="IPR022675">
    <property type="entry name" value="G6P_DH_C"/>
</dbReference>
<dbReference type="PIRSF" id="PIRSF000110">
    <property type="entry name" value="G6PD"/>
    <property type="match status" value="1"/>
</dbReference>
<dbReference type="PANTHER" id="PTHR23429:SF0">
    <property type="entry name" value="GLUCOSE-6-PHOSPHATE 1-DEHYDROGENASE"/>
    <property type="match status" value="1"/>
</dbReference>
<dbReference type="InterPro" id="IPR022674">
    <property type="entry name" value="G6P_DH_NAD-bd"/>
</dbReference>
<protein>
    <recommendedName>
        <fullName evidence="6">Glucose-6-phosphate 1-dehydrogenase</fullName>
        <shortName evidence="6">G6PD</shortName>
        <ecNumber evidence="6">1.1.1.49</ecNumber>
    </recommendedName>
</protein>
<feature type="binding site" evidence="6">
    <location>
        <begin position="88"/>
        <end position="89"/>
    </location>
    <ligand>
        <name>NADP(+)</name>
        <dbReference type="ChEBI" id="CHEBI:58349"/>
    </ligand>
</feature>
<evidence type="ECO:0000256" key="6">
    <source>
        <dbReference type="HAMAP-Rule" id="MF_00966"/>
    </source>
</evidence>
<dbReference type="STRING" id="446470.Snas_2996"/>
<dbReference type="Pfam" id="PF02781">
    <property type="entry name" value="G6PD_C"/>
    <property type="match status" value="1"/>
</dbReference>